<dbReference type="EMBL" id="MCFG01000248">
    <property type="protein sequence ID" value="ORX77427.1"/>
    <property type="molecule type" value="Genomic_DNA"/>
</dbReference>
<dbReference type="AlphaFoldDB" id="A0A1Y1WV48"/>
<keyword evidence="3" id="KW-1185">Reference proteome</keyword>
<reference evidence="2 3" key="1">
    <citation type="submission" date="2016-08" db="EMBL/GenBank/DDBJ databases">
        <title>A Parts List for Fungal Cellulosomes Revealed by Comparative Genomics.</title>
        <authorList>
            <consortium name="DOE Joint Genome Institute"/>
            <person name="Haitjema C.H."/>
            <person name="Gilmore S.P."/>
            <person name="Henske J.K."/>
            <person name="Solomon K.V."/>
            <person name="De Groot R."/>
            <person name="Kuo A."/>
            <person name="Mondo S.J."/>
            <person name="Salamov A.A."/>
            <person name="Labutti K."/>
            <person name="Zhao Z."/>
            <person name="Chiniquy J."/>
            <person name="Barry K."/>
            <person name="Brewer H.M."/>
            <person name="Purvine S.O."/>
            <person name="Wright A.T."/>
            <person name="Boxma B."/>
            <person name="Van Alen T."/>
            <person name="Hackstein J.H."/>
            <person name="Baker S.E."/>
            <person name="Grigoriev I.V."/>
            <person name="O'Malley M.A."/>
        </authorList>
    </citation>
    <scope>NUCLEOTIDE SEQUENCE [LARGE SCALE GENOMIC DNA]</scope>
    <source>
        <strain evidence="2 3">S4</strain>
    </source>
</reference>
<dbReference type="Proteomes" id="UP000193944">
    <property type="component" value="Unassembled WGS sequence"/>
</dbReference>
<organism evidence="2 3">
    <name type="scientific">Anaeromyces robustus</name>
    <dbReference type="NCBI Taxonomy" id="1754192"/>
    <lineage>
        <taxon>Eukaryota</taxon>
        <taxon>Fungi</taxon>
        <taxon>Fungi incertae sedis</taxon>
        <taxon>Chytridiomycota</taxon>
        <taxon>Chytridiomycota incertae sedis</taxon>
        <taxon>Neocallimastigomycetes</taxon>
        <taxon>Neocallimastigales</taxon>
        <taxon>Neocallimastigaceae</taxon>
        <taxon>Anaeromyces</taxon>
    </lineage>
</organism>
<gene>
    <name evidence="2" type="ORF">BCR32DRAFT_247931</name>
</gene>
<sequence>MNILLLTINNFLLFLFKIIIIFNFETALLIFAIADEKCLTNIDECEPTRDNKNELLNIKFRKKNKKGKIYDIVLRMRYLDNEDERKRYYRNMKYFSEAMDILKVSKSNEDFSIFNNNADILFYLYSFIFNSNTEYDTNFHNSDKDIDNEDIDINEDTGSEIDEDENYSEEIKKAIVDKEKKYIFKESF</sequence>
<keyword evidence="1" id="KW-0812">Transmembrane</keyword>
<protein>
    <submittedName>
        <fullName evidence="2">Uncharacterized protein</fullName>
    </submittedName>
</protein>
<keyword evidence="1" id="KW-0472">Membrane</keyword>
<reference evidence="2 3" key="2">
    <citation type="submission" date="2016-08" db="EMBL/GenBank/DDBJ databases">
        <title>Pervasive Adenine N6-methylation of Active Genes in Fungi.</title>
        <authorList>
            <consortium name="DOE Joint Genome Institute"/>
            <person name="Mondo S.J."/>
            <person name="Dannebaum R.O."/>
            <person name="Kuo R.C."/>
            <person name="Labutti K."/>
            <person name="Haridas S."/>
            <person name="Kuo A."/>
            <person name="Salamov A."/>
            <person name="Ahrendt S.R."/>
            <person name="Lipzen A."/>
            <person name="Sullivan W."/>
            <person name="Andreopoulos W.B."/>
            <person name="Clum A."/>
            <person name="Lindquist E."/>
            <person name="Daum C."/>
            <person name="Ramamoorthy G.K."/>
            <person name="Gryganskyi A."/>
            <person name="Culley D."/>
            <person name="Magnuson J.K."/>
            <person name="James T.Y."/>
            <person name="O'Malley M.A."/>
            <person name="Stajich J.E."/>
            <person name="Spatafora J.W."/>
            <person name="Visel A."/>
            <person name="Grigoriev I.V."/>
        </authorList>
    </citation>
    <scope>NUCLEOTIDE SEQUENCE [LARGE SCALE GENOMIC DNA]</scope>
    <source>
        <strain evidence="2 3">S4</strain>
    </source>
</reference>
<comment type="caution">
    <text evidence="2">The sequence shown here is derived from an EMBL/GenBank/DDBJ whole genome shotgun (WGS) entry which is preliminary data.</text>
</comment>
<evidence type="ECO:0000313" key="3">
    <source>
        <dbReference type="Proteomes" id="UP000193944"/>
    </source>
</evidence>
<proteinExistence type="predicted"/>
<evidence type="ECO:0000256" key="1">
    <source>
        <dbReference type="SAM" id="Phobius"/>
    </source>
</evidence>
<name>A0A1Y1WV48_9FUNG</name>
<accession>A0A1Y1WV48</accession>
<keyword evidence="1" id="KW-1133">Transmembrane helix</keyword>
<evidence type="ECO:0000313" key="2">
    <source>
        <dbReference type="EMBL" id="ORX77427.1"/>
    </source>
</evidence>
<feature type="transmembrane region" description="Helical" evidence="1">
    <location>
        <begin position="12"/>
        <end position="34"/>
    </location>
</feature>